<reference evidence="4" key="1">
    <citation type="submission" date="2017-09" db="EMBL/GenBank/DDBJ databases">
        <title>Depth-based differentiation of microbial function through sediment-hosted aquifers and enrichment of novel symbionts in the deep terrestrial subsurface.</title>
        <authorList>
            <person name="Probst A.J."/>
            <person name="Ladd B."/>
            <person name="Jarett J.K."/>
            <person name="Geller-Mcgrath D.E."/>
            <person name="Sieber C.M.K."/>
            <person name="Emerson J.B."/>
            <person name="Anantharaman K."/>
            <person name="Thomas B.C."/>
            <person name="Malmstrom R."/>
            <person name="Stieglmeier M."/>
            <person name="Klingl A."/>
            <person name="Woyke T."/>
            <person name="Ryan C.M."/>
            <person name="Banfield J.F."/>
        </authorList>
    </citation>
    <scope>NUCLEOTIDE SEQUENCE [LARGE SCALE GENOMIC DNA]</scope>
</reference>
<keyword evidence="1" id="KW-0472">Membrane</keyword>
<evidence type="ECO:0000313" key="4">
    <source>
        <dbReference type="Proteomes" id="UP000228508"/>
    </source>
</evidence>
<dbReference type="InterPro" id="IPR001173">
    <property type="entry name" value="Glyco_trans_2-like"/>
</dbReference>
<dbReference type="AlphaFoldDB" id="A0A2H0TKZ9"/>
<dbReference type="SUPFAM" id="SSF53448">
    <property type="entry name" value="Nucleotide-diphospho-sugar transferases"/>
    <property type="match status" value="1"/>
</dbReference>
<feature type="domain" description="Glycosyltransferase 2-like" evidence="2">
    <location>
        <begin position="4"/>
        <end position="166"/>
    </location>
</feature>
<feature type="transmembrane region" description="Helical" evidence="1">
    <location>
        <begin position="257"/>
        <end position="277"/>
    </location>
</feature>
<organism evidence="3 4">
    <name type="scientific">Candidatus Nealsonbacteria bacterium CG10_big_fil_rev_8_21_14_0_10_36_23</name>
    <dbReference type="NCBI Taxonomy" id="1974709"/>
    <lineage>
        <taxon>Bacteria</taxon>
        <taxon>Candidatus Nealsoniibacteriota</taxon>
    </lineage>
</organism>
<evidence type="ECO:0000259" key="2">
    <source>
        <dbReference type="Pfam" id="PF00535"/>
    </source>
</evidence>
<gene>
    <name evidence="3" type="ORF">COV26_01985</name>
</gene>
<dbReference type="Gene3D" id="3.90.550.10">
    <property type="entry name" value="Spore Coat Polysaccharide Biosynthesis Protein SpsA, Chain A"/>
    <property type="match status" value="1"/>
</dbReference>
<comment type="caution">
    <text evidence="3">The sequence shown here is derived from an EMBL/GenBank/DDBJ whole genome shotgun (WGS) entry which is preliminary data.</text>
</comment>
<protein>
    <recommendedName>
        <fullName evidence="2">Glycosyltransferase 2-like domain-containing protein</fullName>
    </recommendedName>
</protein>
<keyword evidence="1" id="KW-1133">Transmembrane helix</keyword>
<dbReference type="Proteomes" id="UP000228508">
    <property type="component" value="Unassembled WGS sequence"/>
</dbReference>
<name>A0A2H0TKZ9_9BACT</name>
<proteinExistence type="predicted"/>
<evidence type="ECO:0000256" key="1">
    <source>
        <dbReference type="SAM" id="Phobius"/>
    </source>
</evidence>
<dbReference type="Pfam" id="PF00535">
    <property type="entry name" value="Glycos_transf_2"/>
    <property type="match status" value="1"/>
</dbReference>
<accession>A0A2H0TKZ9</accession>
<evidence type="ECO:0000313" key="3">
    <source>
        <dbReference type="EMBL" id="PIR72809.1"/>
    </source>
</evidence>
<keyword evidence="1" id="KW-0812">Transmembrane</keyword>
<dbReference type="InterPro" id="IPR029044">
    <property type="entry name" value="Nucleotide-diphossugar_trans"/>
</dbReference>
<sequence>MLLSIIIPCHKKNEKELGKLLIQCRELKCFYRKTQTEVIVVFNRYENKKPEISLNLIDKYKFYSQPLIIGMARNIGASLSSGNIMMFVDSDVTLPKKTILEIKPTIKKMTSSGYCSILPNYKEVVKSSIYAKLDSREDIRSYRGRVNNDGITASSLSGPFVVIKRCMFFDLGGWEERNVCAEDKDLAARIMLTGNKIMYAENLEIFHNNSSSIKVILKRKLFHAKCNALVYERYPQFFHRSLMEWLEIVSSKFSLKYPLQSTIYVLIMIIYLFFFYFNRIYIKIFKEKELTFRKSLIIDHRIQ</sequence>
<dbReference type="EMBL" id="PFCH01000034">
    <property type="protein sequence ID" value="PIR72809.1"/>
    <property type="molecule type" value="Genomic_DNA"/>
</dbReference>